<evidence type="ECO:0000256" key="1">
    <source>
        <dbReference type="ARBA" id="ARBA00010613"/>
    </source>
</evidence>
<name>A0ABY8XQY0_9PSEU</name>
<proteinExistence type="inferred from homology"/>
<accession>A0ABY8XQY0</accession>
<dbReference type="InterPro" id="IPR050345">
    <property type="entry name" value="Aliph_Amidase/BUP"/>
</dbReference>
<dbReference type="InterPro" id="IPR001110">
    <property type="entry name" value="UPF0012_CS"/>
</dbReference>
<evidence type="ECO:0000259" key="3">
    <source>
        <dbReference type="PROSITE" id="PS50263"/>
    </source>
</evidence>
<keyword evidence="5" id="KW-1185">Reference proteome</keyword>
<dbReference type="Pfam" id="PF00795">
    <property type="entry name" value="CN_hydrolase"/>
    <property type="match status" value="1"/>
</dbReference>
<dbReference type="RefSeq" id="WP_285455413.1">
    <property type="nucleotide sequence ID" value="NZ_CP127173.1"/>
</dbReference>
<dbReference type="PROSITE" id="PS50263">
    <property type="entry name" value="CN_HYDROLASE"/>
    <property type="match status" value="1"/>
</dbReference>
<reference evidence="4 5" key="1">
    <citation type="submission" date="2023-06" db="EMBL/GenBank/DDBJ databases">
        <authorList>
            <person name="Oyuntsetseg B."/>
            <person name="Kim S.B."/>
        </authorList>
    </citation>
    <scope>NUCLEOTIDE SEQUENCE [LARGE SCALE GENOMIC DNA]</scope>
    <source>
        <strain evidence="4 5">2-2</strain>
    </source>
</reference>
<dbReference type="PROSITE" id="PS01227">
    <property type="entry name" value="UPF0012"/>
    <property type="match status" value="1"/>
</dbReference>
<evidence type="ECO:0000313" key="4">
    <source>
        <dbReference type="EMBL" id="WIV58087.1"/>
    </source>
</evidence>
<protein>
    <submittedName>
        <fullName evidence="4">Carbon-nitrogen hydrolase family protein</fullName>
    </submittedName>
</protein>
<gene>
    <name evidence="4" type="ORF">QP939_05310</name>
</gene>
<dbReference type="Proteomes" id="UP001227101">
    <property type="component" value="Chromosome"/>
</dbReference>
<evidence type="ECO:0000256" key="2">
    <source>
        <dbReference type="ARBA" id="ARBA00022801"/>
    </source>
</evidence>
<dbReference type="SUPFAM" id="SSF56317">
    <property type="entry name" value="Carbon-nitrogen hydrolase"/>
    <property type="match status" value="1"/>
</dbReference>
<dbReference type="PANTHER" id="PTHR43674">
    <property type="entry name" value="NITRILASE C965.09-RELATED"/>
    <property type="match status" value="1"/>
</dbReference>
<feature type="domain" description="CN hydrolase" evidence="3">
    <location>
        <begin position="1"/>
        <end position="232"/>
    </location>
</feature>
<sequence length="249" mass="26132">MKIACWEAAPGGISPAGLRAVAARAAAAGAALLVLPELSGTGYLDDPARLRSLAEPPDGPHCREVSAIAAETGIALVHGWAEADGPHVYNSARLVGGDGRELLRYRKSHLYGPIERAAFDPGSDGVVQTSFDGVTVGVLICYDVEFPEAVRAHALAGTQLLLVPTALMEPCGFVATGLVPARAFENQLFVAYSNWAAPAFCGLSRVVGPDGRVRTGDGPLRIAEIDLAEIPPARQLSPYLADRRPELFA</sequence>
<comment type="similarity">
    <text evidence="1">Belongs to the carbon-nitrogen hydrolase superfamily. NIT1/NIT2 family.</text>
</comment>
<dbReference type="InterPro" id="IPR036526">
    <property type="entry name" value="C-N_Hydrolase_sf"/>
</dbReference>
<dbReference type="Gene3D" id="3.60.110.10">
    <property type="entry name" value="Carbon-nitrogen hydrolase"/>
    <property type="match status" value="1"/>
</dbReference>
<dbReference type="EMBL" id="CP127173">
    <property type="protein sequence ID" value="WIV58087.1"/>
    <property type="molecule type" value="Genomic_DNA"/>
</dbReference>
<evidence type="ECO:0000313" key="5">
    <source>
        <dbReference type="Proteomes" id="UP001227101"/>
    </source>
</evidence>
<dbReference type="InterPro" id="IPR003010">
    <property type="entry name" value="C-N_Hydrolase"/>
</dbReference>
<dbReference type="PANTHER" id="PTHR43674:SF2">
    <property type="entry name" value="BETA-UREIDOPROPIONASE"/>
    <property type="match status" value="1"/>
</dbReference>
<dbReference type="GO" id="GO:0016787">
    <property type="term" value="F:hydrolase activity"/>
    <property type="evidence" value="ECO:0007669"/>
    <property type="project" value="UniProtKB-KW"/>
</dbReference>
<keyword evidence="2 4" id="KW-0378">Hydrolase</keyword>
<organism evidence="4 5">
    <name type="scientific">Amycolatopsis nalaikhensis</name>
    <dbReference type="NCBI Taxonomy" id="715472"/>
    <lineage>
        <taxon>Bacteria</taxon>
        <taxon>Bacillati</taxon>
        <taxon>Actinomycetota</taxon>
        <taxon>Actinomycetes</taxon>
        <taxon>Pseudonocardiales</taxon>
        <taxon>Pseudonocardiaceae</taxon>
        <taxon>Amycolatopsis</taxon>
    </lineage>
</organism>
<dbReference type="CDD" id="cd07576">
    <property type="entry name" value="R-amidase_like"/>
    <property type="match status" value="1"/>
</dbReference>
<dbReference type="InterPro" id="IPR044083">
    <property type="entry name" value="RamA-like"/>
</dbReference>